<gene>
    <name evidence="2" type="ORF">E4680_11835</name>
</gene>
<dbReference type="RefSeq" id="WP_135282630.1">
    <property type="nucleotide sequence ID" value="NZ_SRIO01000019.1"/>
</dbReference>
<evidence type="ECO:0000313" key="3">
    <source>
        <dbReference type="Proteomes" id="UP000297890"/>
    </source>
</evidence>
<feature type="compositionally biased region" description="Basic residues" evidence="1">
    <location>
        <begin position="113"/>
        <end position="123"/>
    </location>
</feature>
<evidence type="ECO:0000313" key="2">
    <source>
        <dbReference type="EMBL" id="TFZ81586.1"/>
    </source>
</evidence>
<dbReference type="InterPro" id="IPR056919">
    <property type="entry name" value="Phage_TAC_18"/>
</dbReference>
<organism evidence="2 3">
    <name type="scientific">Candidatus Macondimonas diazotrophica</name>
    <dbReference type="NCBI Taxonomy" id="2305248"/>
    <lineage>
        <taxon>Bacteria</taxon>
        <taxon>Pseudomonadati</taxon>
        <taxon>Pseudomonadota</taxon>
        <taxon>Gammaproteobacteria</taxon>
        <taxon>Chromatiales</taxon>
        <taxon>Ectothiorhodospiraceae</taxon>
        <taxon>Candidatus Macondimonas</taxon>
    </lineage>
</organism>
<evidence type="ECO:0000256" key="1">
    <source>
        <dbReference type="SAM" id="MobiDB-lite"/>
    </source>
</evidence>
<keyword evidence="3" id="KW-1185">Reference proteome</keyword>
<dbReference type="Proteomes" id="UP000297890">
    <property type="component" value="Unassembled WGS sequence"/>
</dbReference>
<comment type="caution">
    <text evidence="2">The sequence shown here is derived from an EMBL/GenBank/DDBJ whole genome shotgun (WGS) entry which is preliminary data.</text>
</comment>
<feature type="region of interest" description="Disordered" evidence="1">
    <location>
        <begin position="103"/>
        <end position="123"/>
    </location>
</feature>
<dbReference type="AlphaFoldDB" id="A0A4Z0F5Q9"/>
<accession>A0A4Z0F5Q9</accession>
<dbReference type="EMBL" id="SRIO01000019">
    <property type="protein sequence ID" value="TFZ81586.1"/>
    <property type="molecule type" value="Genomic_DNA"/>
</dbReference>
<protein>
    <submittedName>
        <fullName evidence="2">Uncharacterized protein</fullName>
    </submittedName>
</protein>
<feature type="compositionally biased region" description="Basic and acidic residues" evidence="1">
    <location>
        <begin position="103"/>
        <end position="112"/>
    </location>
</feature>
<reference evidence="2 3" key="1">
    <citation type="journal article" date="2019" name="ISME J.">
        <title>Candidatus Macondimonas diazotrophica, a novel gammaproteobacterial genus dominating crude-oil-contaminated coastal sediments.</title>
        <authorList>
            <person name="Karthikeyan S."/>
            <person name="Konstantinidis K."/>
        </authorList>
    </citation>
    <scope>NUCLEOTIDE SEQUENCE [LARGE SCALE GENOMIC DNA]</scope>
    <source>
        <strain evidence="2 3">KTK01</strain>
    </source>
</reference>
<name>A0A4Z0F5Q9_9GAMM</name>
<proteinExistence type="predicted"/>
<dbReference type="Pfam" id="PF23812">
    <property type="entry name" value="Phage_TAC_18"/>
    <property type="match status" value="1"/>
</dbReference>
<dbReference type="OrthoDB" id="9789605at2"/>
<sequence length="123" mass="14503">MRWSLKPTARKSSWLQKLAEEEGRSFKTLDDRPELHKDLRWIWEAFVYLDRRRPPGFSAPCAIPPSEIKAYCDLLSVWGSEEREDLLRFIAVLDDEFLADASEKRKREEAKNKNKGKKTPPKR</sequence>